<dbReference type="OrthoDB" id="5151057at2759"/>
<proteinExistence type="predicted"/>
<comment type="caution">
    <text evidence="1">The sequence shown here is derived from an EMBL/GenBank/DDBJ whole genome shotgun (WGS) entry which is preliminary data.</text>
</comment>
<gene>
    <name evidence="1" type="ORF">G6O67_008730</name>
</gene>
<sequence>MESLYNTKFTSYQAAQAACDAIARTQGFALAIRTKKPNAADPSYIHFRCSKGGRFVGISDEVIANSNAKRRKTNTQMTECPYRLIMKLDRGIGTWSVSSAPAGSAHNHPFVAPMDHAKYRGEAISRYLDEIVQMYNSGTRPVHIAEQLRGRSHQDPDLEGITATQIHNALARHRRDERDEAP</sequence>
<keyword evidence="2" id="KW-1185">Reference proteome</keyword>
<name>A0A8H4LRN6_9HYPO</name>
<evidence type="ECO:0000313" key="1">
    <source>
        <dbReference type="EMBL" id="KAF4504118.1"/>
    </source>
</evidence>
<evidence type="ECO:0008006" key="3">
    <source>
        <dbReference type="Google" id="ProtNLM"/>
    </source>
</evidence>
<dbReference type="AlphaFoldDB" id="A0A8H4LRN6"/>
<protein>
    <recommendedName>
        <fullName evidence="3">Transcription factor, FAR1-related protein</fullName>
    </recommendedName>
</protein>
<dbReference type="PANTHER" id="PTHR47718:SF3">
    <property type="entry name" value="PROTEIN FAR1-RELATED SEQUENCE 5-LIKE"/>
    <property type="match status" value="1"/>
</dbReference>
<dbReference type="PANTHER" id="PTHR47718">
    <property type="entry name" value="OS01G0519700 PROTEIN"/>
    <property type="match status" value="1"/>
</dbReference>
<accession>A0A8H4LRN6</accession>
<organism evidence="1 2">
    <name type="scientific">Ophiocordyceps sinensis</name>
    <dbReference type="NCBI Taxonomy" id="72228"/>
    <lineage>
        <taxon>Eukaryota</taxon>
        <taxon>Fungi</taxon>
        <taxon>Dikarya</taxon>
        <taxon>Ascomycota</taxon>
        <taxon>Pezizomycotina</taxon>
        <taxon>Sordariomycetes</taxon>
        <taxon>Hypocreomycetidae</taxon>
        <taxon>Hypocreales</taxon>
        <taxon>Ophiocordycipitaceae</taxon>
        <taxon>Ophiocordyceps</taxon>
    </lineage>
</organism>
<evidence type="ECO:0000313" key="2">
    <source>
        <dbReference type="Proteomes" id="UP000557566"/>
    </source>
</evidence>
<dbReference type="EMBL" id="JAAVMX010000012">
    <property type="protein sequence ID" value="KAF4504118.1"/>
    <property type="molecule type" value="Genomic_DNA"/>
</dbReference>
<reference evidence="1 2" key="1">
    <citation type="journal article" date="2020" name="Genome Biol. Evol.">
        <title>A new high-quality draft genome assembly of the Chinese cordyceps Ophiocordyceps sinensis.</title>
        <authorList>
            <person name="Shu R."/>
            <person name="Zhang J."/>
            <person name="Meng Q."/>
            <person name="Zhang H."/>
            <person name="Zhou G."/>
            <person name="Li M."/>
            <person name="Wu P."/>
            <person name="Zhao Y."/>
            <person name="Chen C."/>
            <person name="Qin Q."/>
        </authorList>
    </citation>
    <scope>NUCLEOTIDE SEQUENCE [LARGE SCALE GENOMIC DNA]</scope>
    <source>
        <strain evidence="1 2">IOZ07</strain>
    </source>
</reference>
<dbReference type="Proteomes" id="UP000557566">
    <property type="component" value="Unassembled WGS sequence"/>
</dbReference>